<gene>
    <name evidence="4" type="ORF">BpHYR1_053223</name>
</gene>
<comment type="caution">
    <text evidence="4">The sequence shown here is derived from an EMBL/GenBank/DDBJ whole genome shotgun (WGS) entry which is preliminary data.</text>
</comment>
<evidence type="ECO:0000256" key="1">
    <source>
        <dbReference type="PROSITE-ProRule" id="PRU00880"/>
    </source>
</evidence>
<dbReference type="AlphaFoldDB" id="A0A3M7SH48"/>
<dbReference type="GO" id="GO:0005737">
    <property type="term" value="C:cytoplasm"/>
    <property type="evidence" value="ECO:0007669"/>
    <property type="project" value="TreeGrafter"/>
</dbReference>
<proteinExistence type="inferred from homology"/>
<feature type="domain" description="PIK helical" evidence="2">
    <location>
        <begin position="213"/>
        <end position="334"/>
    </location>
</feature>
<dbReference type="InterPro" id="IPR035892">
    <property type="entry name" value="C2_domain_sf"/>
</dbReference>
<dbReference type="SUPFAM" id="SSF48371">
    <property type="entry name" value="ARM repeat"/>
    <property type="match status" value="1"/>
</dbReference>
<dbReference type="GO" id="GO:0048015">
    <property type="term" value="P:phosphatidylinositol-mediated signaling"/>
    <property type="evidence" value="ECO:0007669"/>
    <property type="project" value="TreeGrafter"/>
</dbReference>
<dbReference type="GO" id="GO:0016477">
    <property type="term" value="P:cell migration"/>
    <property type="evidence" value="ECO:0007669"/>
    <property type="project" value="TreeGrafter"/>
</dbReference>
<dbReference type="InterPro" id="IPR042236">
    <property type="entry name" value="PI3K_accessory_sf"/>
</dbReference>
<dbReference type="OrthoDB" id="67688at2759"/>
<keyword evidence="4" id="KW-0808">Transferase</keyword>
<dbReference type="GO" id="GO:0005942">
    <property type="term" value="C:phosphatidylinositol 3-kinase complex"/>
    <property type="evidence" value="ECO:0007669"/>
    <property type="project" value="TreeGrafter"/>
</dbReference>
<dbReference type="PANTHER" id="PTHR10048">
    <property type="entry name" value="PHOSPHATIDYLINOSITOL KINASE"/>
    <property type="match status" value="1"/>
</dbReference>
<evidence type="ECO:0000313" key="4">
    <source>
        <dbReference type="EMBL" id="RNA35113.1"/>
    </source>
</evidence>
<dbReference type="InterPro" id="IPR002420">
    <property type="entry name" value="PI3K-type_C2_dom"/>
</dbReference>
<dbReference type="Pfam" id="PF00613">
    <property type="entry name" value="PI3Ka"/>
    <property type="match status" value="1"/>
</dbReference>
<evidence type="ECO:0000259" key="2">
    <source>
        <dbReference type="PROSITE" id="PS51545"/>
    </source>
</evidence>
<dbReference type="PANTHER" id="PTHR10048:SF118">
    <property type="entry name" value="PI-3 KINASE"/>
    <property type="match status" value="1"/>
</dbReference>
<dbReference type="EMBL" id="REGN01001371">
    <property type="protein sequence ID" value="RNA35113.1"/>
    <property type="molecule type" value="Genomic_DNA"/>
</dbReference>
<dbReference type="SUPFAM" id="SSF49562">
    <property type="entry name" value="C2 domain (Calcium/lipid-binding domain, CaLB)"/>
    <property type="match status" value="1"/>
</dbReference>
<dbReference type="PROSITE" id="PS51547">
    <property type="entry name" value="C2_PI3K"/>
    <property type="match status" value="1"/>
</dbReference>
<dbReference type="InterPro" id="IPR015433">
    <property type="entry name" value="PI3/4_kinase"/>
</dbReference>
<organism evidence="4 5">
    <name type="scientific">Brachionus plicatilis</name>
    <name type="common">Marine rotifer</name>
    <name type="synonym">Brachionus muelleri</name>
    <dbReference type="NCBI Taxonomy" id="10195"/>
    <lineage>
        <taxon>Eukaryota</taxon>
        <taxon>Metazoa</taxon>
        <taxon>Spiralia</taxon>
        <taxon>Gnathifera</taxon>
        <taxon>Rotifera</taxon>
        <taxon>Eurotatoria</taxon>
        <taxon>Monogononta</taxon>
        <taxon>Pseudotrocha</taxon>
        <taxon>Ploima</taxon>
        <taxon>Brachionidae</taxon>
        <taxon>Brachionus</taxon>
    </lineage>
</organism>
<protein>
    <submittedName>
        <fullName evidence="4">Phosphatidylinositol 4-5-bisphosphate 3-kinase catalytic subunit alpha isoform</fullName>
    </submittedName>
</protein>
<comment type="similarity">
    <text evidence="1">Belongs to the PI3/PI4-kinase family.</text>
</comment>
<dbReference type="InterPro" id="IPR016024">
    <property type="entry name" value="ARM-type_fold"/>
</dbReference>
<keyword evidence="5" id="KW-1185">Reference proteome</keyword>
<evidence type="ECO:0000259" key="3">
    <source>
        <dbReference type="PROSITE" id="PS51547"/>
    </source>
</evidence>
<dbReference type="GO" id="GO:0005886">
    <property type="term" value="C:plasma membrane"/>
    <property type="evidence" value="ECO:0007669"/>
    <property type="project" value="TreeGrafter"/>
</dbReference>
<name>A0A3M7SH48_BRAPC</name>
<dbReference type="Gene3D" id="2.60.40.150">
    <property type="entry name" value="C2 domain"/>
    <property type="match status" value="1"/>
</dbReference>
<dbReference type="Pfam" id="PF00792">
    <property type="entry name" value="PI3K_C2"/>
    <property type="match status" value="1"/>
</dbReference>
<reference evidence="4 5" key="1">
    <citation type="journal article" date="2018" name="Sci. Rep.">
        <title>Genomic signatures of local adaptation to the degree of environmental predictability in rotifers.</title>
        <authorList>
            <person name="Franch-Gras L."/>
            <person name="Hahn C."/>
            <person name="Garcia-Roger E.M."/>
            <person name="Carmona M.J."/>
            <person name="Serra M."/>
            <person name="Gomez A."/>
        </authorList>
    </citation>
    <scope>NUCLEOTIDE SEQUENCE [LARGE SCALE GENOMIC DNA]</scope>
    <source>
        <strain evidence="4">HYR1</strain>
    </source>
</reference>
<dbReference type="GO" id="GO:0035005">
    <property type="term" value="F:1-phosphatidylinositol-4-phosphate 3-kinase activity"/>
    <property type="evidence" value="ECO:0007669"/>
    <property type="project" value="TreeGrafter"/>
</dbReference>
<evidence type="ECO:0000313" key="5">
    <source>
        <dbReference type="Proteomes" id="UP000276133"/>
    </source>
</evidence>
<dbReference type="PROSITE" id="PS51545">
    <property type="entry name" value="PIK_HELICAL"/>
    <property type="match status" value="1"/>
</dbReference>
<sequence>MLKFQQNSDILEIYCIRQPKTLNNLSKKQISNEKFVLSIFDSSNFRVLIDFAALIPQLFDCDKIFFKTSIFASGNQISRVFESDKYDLTMINEDIKLPIQFDKLIEFNVKIQSLPRCSKFCFGLFSISKKKKIISAFAFLSINLFDYKDFLINGRQKLSMWSLESTDSFENLCLNHFTGSNPDKNSSYIRVHFLHQEKYKFPTIDQIQSYCLDSQKHRSIEDLTNNFQTIINKNCLNEMSSLEKKVVWQNRSKCSEYPHSLLKLVKCINWTDHCMVLEYYKLLEDWPFLKPIDALMLLNSDVADKKTRSFAVQCLDVNMKYEEVEFFILQIVQV</sequence>
<dbReference type="STRING" id="10195.A0A3M7SH48"/>
<dbReference type="Gene3D" id="1.25.40.70">
    <property type="entry name" value="Phosphatidylinositol 3-kinase, accessory domain (PIK)"/>
    <property type="match status" value="1"/>
</dbReference>
<feature type="domain" description="C2 PI3K-type" evidence="3">
    <location>
        <begin position="31"/>
        <end position="202"/>
    </location>
</feature>
<dbReference type="InterPro" id="IPR001263">
    <property type="entry name" value="PI3K_accessory_dom"/>
</dbReference>
<dbReference type="GO" id="GO:0043491">
    <property type="term" value="P:phosphatidylinositol 3-kinase/protein kinase B signal transduction"/>
    <property type="evidence" value="ECO:0007669"/>
    <property type="project" value="TreeGrafter"/>
</dbReference>
<accession>A0A3M7SH48</accession>
<keyword evidence="4" id="KW-0418">Kinase</keyword>
<dbReference type="Proteomes" id="UP000276133">
    <property type="component" value="Unassembled WGS sequence"/>
</dbReference>
<dbReference type="GO" id="GO:0016303">
    <property type="term" value="F:1-phosphatidylinositol-3-kinase activity"/>
    <property type="evidence" value="ECO:0007669"/>
    <property type="project" value="TreeGrafter"/>
</dbReference>